<dbReference type="EMBL" id="JADOGI010000057">
    <property type="protein sequence ID" value="MBF8188013.1"/>
    <property type="molecule type" value="Genomic_DNA"/>
</dbReference>
<dbReference type="SMART" id="SM00418">
    <property type="entry name" value="HTH_ARSR"/>
    <property type="match status" value="1"/>
</dbReference>
<sequence>MKIKDPKAMRALAHPLRIQLLELLTIEGAATATRLGELVDESPSNCSFHLRVLAKFGYIERVPGRTGRDRPWRLIDIEQSWDSEQPEEDGRSAASALSQVFLDWEYSRMKAAATAAVPEAWKGRLASGGATLWLTPEEAEHLGETIAQLISPYTERWQEPDSRPADGRPVRLFHNTYLLPSTDHR</sequence>
<dbReference type="CDD" id="cd00090">
    <property type="entry name" value="HTH_ARSR"/>
    <property type="match status" value="1"/>
</dbReference>
<dbReference type="InterPro" id="IPR011991">
    <property type="entry name" value="ArsR-like_HTH"/>
</dbReference>
<organism evidence="2 3">
    <name type="scientific">Nonomuraea cypriaca</name>
    <dbReference type="NCBI Taxonomy" id="1187855"/>
    <lineage>
        <taxon>Bacteria</taxon>
        <taxon>Bacillati</taxon>
        <taxon>Actinomycetota</taxon>
        <taxon>Actinomycetes</taxon>
        <taxon>Streptosporangiales</taxon>
        <taxon>Streptosporangiaceae</taxon>
        <taxon>Nonomuraea</taxon>
    </lineage>
</organism>
<evidence type="ECO:0000313" key="2">
    <source>
        <dbReference type="EMBL" id="MBF8188013.1"/>
    </source>
</evidence>
<evidence type="ECO:0000259" key="1">
    <source>
        <dbReference type="SMART" id="SM00418"/>
    </source>
</evidence>
<proteinExistence type="predicted"/>
<reference evidence="2" key="1">
    <citation type="submission" date="2020-11" db="EMBL/GenBank/DDBJ databases">
        <title>Whole-genome analyses of Nonomuraea sp. K274.</title>
        <authorList>
            <person name="Veyisoglu A."/>
        </authorList>
    </citation>
    <scope>NUCLEOTIDE SEQUENCE</scope>
    <source>
        <strain evidence="2">K274</strain>
    </source>
</reference>
<gene>
    <name evidence="2" type="ORF">ITP53_20190</name>
</gene>
<dbReference type="Proteomes" id="UP000605361">
    <property type="component" value="Unassembled WGS sequence"/>
</dbReference>
<evidence type="ECO:0000313" key="3">
    <source>
        <dbReference type="Proteomes" id="UP000605361"/>
    </source>
</evidence>
<dbReference type="InterPro" id="IPR036388">
    <property type="entry name" value="WH-like_DNA-bd_sf"/>
</dbReference>
<dbReference type="InterPro" id="IPR001845">
    <property type="entry name" value="HTH_ArsR_DNA-bd_dom"/>
</dbReference>
<dbReference type="RefSeq" id="WP_195896967.1">
    <property type="nucleotide sequence ID" value="NZ_JADOGI010000057.1"/>
</dbReference>
<name>A0A931ACG9_9ACTN</name>
<accession>A0A931ACG9</accession>
<dbReference type="InterPro" id="IPR036390">
    <property type="entry name" value="WH_DNA-bd_sf"/>
</dbReference>
<comment type="caution">
    <text evidence="2">The sequence shown here is derived from an EMBL/GenBank/DDBJ whole genome shotgun (WGS) entry which is preliminary data.</text>
</comment>
<feature type="domain" description="HTH arsR-type" evidence="1">
    <location>
        <begin position="7"/>
        <end position="102"/>
    </location>
</feature>
<dbReference type="GO" id="GO:0003700">
    <property type="term" value="F:DNA-binding transcription factor activity"/>
    <property type="evidence" value="ECO:0007669"/>
    <property type="project" value="InterPro"/>
</dbReference>
<dbReference type="SUPFAM" id="SSF46785">
    <property type="entry name" value="Winged helix' DNA-binding domain"/>
    <property type="match status" value="1"/>
</dbReference>
<protein>
    <submittedName>
        <fullName evidence="2">Helix-turn-helix transcriptional regulator</fullName>
    </submittedName>
</protein>
<dbReference type="Gene3D" id="1.10.10.10">
    <property type="entry name" value="Winged helix-like DNA-binding domain superfamily/Winged helix DNA-binding domain"/>
    <property type="match status" value="1"/>
</dbReference>
<dbReference type="AlphaFoldDB" id="A0A931ACG9"/>
<keyword evidence="3" id="KW-1185">Reference proteome</keyword>
<dbReference type="Pfam" id="PF12840">
    <property type="entry name" value="HTH_20"/>
    <property type="match status" value="1"/>
</dbReference>